<reference evidence="2 3" key="1">
    <citation type="submission" date="2023-06" db="EMBL/GenBank/DDBJ databases">
        <title>Alteromonas sp. ASW11-36 isolated from intertidal sand.</title>
        <authorList>
            <person name="Li Y."/>
        </authorList>
    </citation>
    <scope>NUCLEOTIDE SEQUENCE [LARGE SCALE GENOMIC DNA]</scope>
    <source>
        <strain evidence="2 3">ASW11-36</strain>
    </source>
</reference>
<dbReference type="SUPFAM" id="SSF54593">
    <property type="entry name" value="Glyoxalase/Bleomycin resistance protein/Dihydroxybiphenyl dioxygenase"/>
    <property type="match status" value="1"/>
</dbReference>
<protein>
    <submittedName>
        <fullName evidence="2">VOC family protein</fullName>
    </submittedName>
</protein>
<feature type="domain" description="Glyoxalase/fosfomycin resistance/dioxygenase" evidence="1">
    <location>
        <begin position="8"/>
        <end position="108"/>
    </location>
</feature>
<sequence>MELGQFSVSLTVKDMSKAKAFYEALGFAAIEGCGSIKDNWLILQNGTTVIGIFKDMFDKNILTFNPADARGIERAMQAQGYTPVKATEGESGPCHCVFLDPDGNQVMFDQH</sequence>
<proteinExistence type="predicted"/>
<dbReference type="InterPro" id="IPR004360">
    <property type="entry name" value="Glyas_Fos-R_dOase_dom"/>
</dbReference>
<dbReference type="CDD" id="cd06587">
    <property type="entry name" value="VOC"/>
    <property type="match status" value="1"/>
</dbReference>
<dbReference type="Pfam" id="PF00903">
    <property type="entry name" value="Glyoxalase"/>
    <property type="match status" value="1"/>
</dbReference>
<dbReference type="InterPro" id="IPR029068">
    <property type="entry name" value="Glyas_Bleomycin-R_OHBP_Dase"/>
</dbReference>
<organism evidence="2 3">
    <name type="scientific">Alteromonas arenosi</name>
    <dbReference type="NCBI Taxonomy" id="3055817"/>
    <lineage>
        <taxon>Bacteria</taxon>
        <taxon>Pseudomonadati</taxon>
        <taxon>Pseudomonadota</taxon>
        <taxon>Gammaproteobacteria</taxon>
        <taxon>Alteromonadales</taxon>
        <taxon>Alteromonadaceae</taxon>
        <taxon>Alteromonas/Salinimonas group</taxon>
        <taxon>Alteromonas</taxon>
    </lineage>
</organism>
<evidence type="ECO:0000313" key="2">
    <source>
        <dbReference type="EMBL" id="MDM7859495.1"/>
    </source>
</evidence>
<dbReference type="RefSeq" id="WP_289363514.1">
    <property type="nucleotide sequence ID" value="NZ_JAUCBP010000002.1"/>
</dbReference>
<comment type="caution">
    <text evidence="2">The sequence shown here is derived from an EMBL/GenBank/DDBJ whole genome shotgun (WGS) entry which is preliminary data.</text>
</comment>
<dbReference type="Gene3D" id="3.10.180.10">
    <property type="entry name" value="2,3-Dihydroxybiphenyl 1,2-Dioxygenase, domain 1"/>
    <property type="match status" value="1"/>
</dbReference>
<accession>A0ABT7STH4</accession>
<evidence type="ECO:0000259" key="1">
    <source>
        <dbReference type="Pfam" id="PF00903"/>
    </source>
</evidence>
<gene>
    <name evidence="2" type="ORF">QTP81_02605</name>
</gene>
<name>A0ABT7STH4_9ALTE</name>
<keyword evidence="3" id="KW-1185">Reference proteome</keyword>
<dbReference type="Proteomes" id="UP001234343">
    <property type="component" value="Unassembled WGS sequence"/>
</dbReference>
<dbReference type="EMBL" id="JAUCBP010000002">
    <property type="protein sequence ID" value="MDM7859495.1"/>
    <property type="molecule type" value="Genomic_DNA"/>
</dbReference>
<evidence type="ECO:0000313" key="3">
    <source>
        <dbReference type="Proteomes" id="UP001234343"/>
    </source>
</evidence>